<protein>
    <submittedName>
        <fullName evidence="7">RNA polymerase, sigma-24 subunit, ECF subfamily</fullName>
    </submittedName>
</protein>
<evidence type="ECO:0000259" key="6">
    <source>
        <dbReference type="Pfam" id="PF08281"/>
    </source>
</evidence>
<evidence type="ECO:0000256" key="2">
    <source>
        <dbReference type="ARBA" id="ARBA00023015"/>
    </source>
</evidence>
<dbReference type="PANTHER" id="PTHR43133">
    <property type="entry name" value="RNA POLYMERASE ECF-TYPE SIGMA FACTO"/>
    <property type="match status" value="1"/>
</dbReference>
<evidence type="ECO:0000256" key="3">
    <source>
        <dbReference type="ARBA" id="ARBA00023082"/>
    </source>
</evidence>
<dbReference type="SUPFAM" id="SSF88946">
    <property type="entry name" value="Sigma2 domain of RNA polymerase sigma factors"/>
    <property type="match status" value="1"/>
</dbReference>
<evidence type="ECO:0000313" key="7">
    <source>
        <dbReference type="EMBL" id="ABJ86664.1"/>
    </source>
</evidence>
<reference evidence="7" key="1">
    <citation type="submission" date="2006-10" db="EMBL/GenBank/DDBJ databases">
        <title>Complete sequence of Solibacter usitatus Ellin6076.</title>
        <authorList>
            <consortium name="US DOE Joint Genome Institute"/>
            <person name="Copeland A."/>
            <person name="Lucas S."/>
            <person name="Lapidus A."/>
            <person name="Barry K."/>
            <person name="Detter J.C."/>
            <person name="Glavina del Rio T."/>
            <person name="Hammon N."/>
            <person name="Israni S."/>
            <person name="Dalin E."/>
            <person name="Tice H."/>
            <person name="Pitluck S."/>
            <person name="Thompson L.S."/>
            <person name="Brettin T."/>
            <person name="Bruce D."/>
            <person name="Han C."/>
            <person name="Tapia R."/>
            <person name="Gilna P."/>
            <person name="Schmutz J."/>
            <person name="Larimer F."/>
            <person name="Land M."/>
            <person name="Hauser L."/>
            <person name="Kyrpides N."/>
            <person name="Mikhailova N."/>
            <person name="Janssen P.H."/>
            <person name="Kuske C.R."/>
            <person name="Richardson P."/>
        </authorList>
    </citation>
    <scope>NUCLEOTIDE SEQUENCE</scope>
    <source>
        <strain evidence="7">Ellin6076</strain>
    </source>
</reference>
<keyword evidence="2" id="KW-0805">Transcription regulation</keyword>
<dbReference type="InterPro" id="IPR036388">
    <property type="entry name" value="WH-like_DNA-bd_sf"/>
</dbReference>
<gene>
    <name evidence="7" type="ordered locus">Acid_5717</name>
</gene>
<feature type="domain" description="RNA polymerase sigma factor 70 region 4 type 2" evidence="6">
    <location>
        <begin position="146"/>
        <end position="197"/>
    </location>
</feature>
<dbReference type="PANTHER" id="PTHR43133:SF62">
    <property type="entry name" value="RNA POLYMERASE SIGMA FACTOR SIGZ"/>
    <property type="match status" value="1"/>
</dbReference>
<dbReference type="Pfam" id="PF08281">
    <property type="entry name" value="Sigma70_r4_2"/>
    <property type="match status" value="1"/>
</dbReference>
<dbReference type="HOGENOM" id="CLU_047691_9_3_0"/>
<dbReference type="InterPro" id="IPR013249">
    <property type="entry name" value="RNA_pol_sigma70_r4_t2"/>
</dbReference>
<dbReference type="InterPro" id="IPR007627">
    <property type="entry name" value="RNA_pol_sigma70_r2"/>
</dbReference>
<dbReference type="InParanoid" id="Q01UK6"/>
<dbReference type="STRING" id="234267.Acid_5717"/>
<dbReference type="InterPro" id="IPR039425">
    <property type="entry name" value="RNA_pol_sigma-70-like"/>
</dbReference>
<feature type="domain" description="RNA polymerase sigma-70 region 2" evidence="5">
    <location>
        <begin position="45"/>
        <end position="112"/>
    </location>
</feature>
<proteinExistence type="inferred from homology"/>
<dbReference type="eggNOG" id="COG1595">
    <property type="taxonomic scope" value="Bacteria"/>
</dbReference>
<dbReference type="InterPro" id="IPR013325">
    <property type="entry name" value="RNA_pol_sigma_r2"/>
</dbReference>
<dbReference type="AlphaFoldDB" id="Q01UK6"/>
<evidence type="ECO:0000259" key="5">
    <source>
        <dbReference type="Pfam" id="PF04542"/>
    </source>
</evidence>
<dbReference type="EMBL" id="CP000473">
    <property type="protein sequence ID" value="ABJ86664.1"/>
    <property type="molecule type" value="Genomic_DNA"/>
</dbReference>
<dbReference type="CDD" id="cd06171">
    <property type="entry name" value="Sigma70_r4"/>
    <property type="match status" value="1"/>
</dbReference>
<dbReference type="Pfam" id="PF04542">
    <property type="entry name" value="Sigma70_r2"/>
    <property type="match status" value="1"/>
</dbReference>
<dbReference type="GO" id="GO:0016987">
    <property type="term" value="F:sigma factor activity"/>
    <property type="evidence" value="ECO:0007669"/>
    <property type="project" value="UniProtKB-KW"/>
</dbReference>
<accession>Q01UK6</accession>
<dbReference type="NCBIfam" id="TIGR02937">
    <property type="entry name" value="sigma70-ECF"/>
    <property type="match status" value="1"/>
</dbReference>
<keyword evidence="3" id="KW-0731">Sigma factor</keyword>
<comment type="similarity">
    <text evidence="1">Belongs to the sigma-70 factor family. ECF subfamily.</text>
</comment>
<dbReference type="InterPro" id="IPR014284">
    <property type="entry name" value="RNA_pol_sigma-70_dom"/>
</dbReference>
<dbReference type="InterPro" id="IPR013324">
    <property type="entry name" value="RNA_pol_sigma_r3/r4-like"/>
</dbReference>
<dbReference type="GO" id="GO:0006352">
    <property type="term" value="P:DNA-templated transcription initiation"/>
    <property type="evidence" value="ECO:0007669"/>
    <property type="project" value="InterPro"/>
</dbReference>
<sequence length="207" mass="22896" precursor="true">MLATSSSATIMSQESSAAAAREKPASLVFLVEAMAQGQQNALGQLYDETSALLNGLLVRMLERPEDAEEVLLDVYMKAWKYAGGYSEARGSVQAWLVTMARNAAIDRIRQHRAQPKALVFAPENQAEPISSAASPEQQAFDRQRRRRVQHLLNQLPLEQRQTLMLAFFGGLTHAELAERLGEPLGTVKSRIRAGLIRMRGLLEEPAL</sequence>
<evidence type="ECO:0000256" key="4">
    <source>
        <dbReference type="ARBA" id="ARBA00023163"/>
    </source>
</evidence>
<dbReference type="SUPFAM" id="SSF88659">
    <property type="entry name" value="Sigma3 and sigma4 domains of RNA polymerase sigma factors"/>
    <property type="match status" value="1"/>
</dbReference>
<evidence type="ECO:0000256" key="1">
    <source>
        <dbReference type="ARBA" id="ARBA00010641"/>
    </source>
</evidence>
<name>Q01UK6_SOLUE</name>
<dbReference type="Gene3D" id="1.10.10.10">
    <property type="entry name" value="Winged helix-like DNA-binding domain superfamily/Winged helix DNA-binding domain"/>
    <property type="match status" value="1"/>
</dbReference>
<keyword evidence="4" id="KW-0804">Transcription</keyword>
<dbReference type="KEGG" id="sus:Acid_5717"/>
<dbReference type="Gene3D" id="1.10.1740.10">
    <property type="match status" value="1"/>
</dbReference>
<dbReference type="GO" id="GO:0003677">
    <property type="term" value="F:DNA binding"/>
    <property type="evidence" value="ECO:0007669"/>
    <property type="project" value="InterPro"/>
</dbReference>
<organism evidence="7">
    <name type="scientific">Solibacter usitatus (strain Ellin6076)</name>
    <dbReference type="NCBI Taxonomy" id="234267"/>
    <lineage>
        <taxon>Bacteria</taxon>
        <taxon>Pseudomonadati</taxon>
        <taxon>Acidobacteriota</taxon>
        <taxon>Terriglobia</taxon>
        <taxon>Bryobacterales</taxon>
        <taxon>Solibacteraceae</taxon>
        <taxon>Candidatus Solibacter</taxon>
    </lineage>
</organism>